<evidence type="ECO:0000256" key="8">
    <source>
        <dbReference type="ARBA" id="ARBA00022989"/>
    </source>
</evidence>
<dbReference type="PANTHER" id="PTHR33446:SF2">
    <property type="entry name" value="PROTEIN TONB"/>
    <property type="match status" value="1"/>
</dbReference>
<evidence type="ECO:0000256" key="5">
    <source>
        <dbReference type="ARBA" id="ARBA00022519"/>
    </source>
</evidence>
<evidence type="ECO:0000256" key="1">
    <source>
        <dbReference type="ARBA" id="ARBA00004383"/>
    </source>
</evidence>
<dbReference type="SUPFAM" id="SSF74653">
    <property type="entry name" value="TolA/TonB C-terminal domain"/>
    <property type="match status" value="2"/>
</dbReference>
<name>A0ABM8UX93_9BACT</name>
<dbReference type="InterPro" id="IPR006260">
    <property type="entry name" value="TonB/TolA_C"/>
</dbReference>
<evidence type="ECO:0000313" key="12">
    <source>
        <dbReference type="Proteomes" id="UP000679725"/>
    </source>
</evidence>
<dbReference type="EMBL" id="CAJRAU010000009">
    <property type="protein sequence ID" value="CAG5073814.1"/>
    <property type="molecule type" value="Genomic_DNA"/>
</dbReference>
<evidence type="ECO:0000259" key="10">
    <source>
        <dbReference type="PROSITE" id="PS52015"/>
    </source>
</evidence>
<dbReference type="PANTHER" id="PTHR33446">
    <property type="entry name" value="PROTEIN TONB-RELATED"/>
    <property type="match status" value="1"/>
</dbReference>
<dbReference type="PROSITE" id="PS52015">
    <property type="entry name" value="TONB_CTD"/>
    <property type="match status" value="1"/>
</dbReference>
<comment type="caution">
    <text evidence="11">The sequence shown here is derived from an EMBL/GenBank/DDBJ whole genome shotgun (WGS) entry which is preliminary data.</text>
</comment>
<gene>
    <name evidence="11" type="ORF">DYBT9623_04935</name>
</gene>
<dbReference type="NCBIfam" id="TIGR01352">
    <property type="entry name" value="tonB_Cterm"/>
    <property type="match status" value="1"/>
</dbReference>
<keyword evidence="3" id="KW-0813">Transport</keyword>
<keyword evidence="12" id="KW-1185">Reference proteome</keyword>
<evidence type="ECO:0000256" key="9">
    <source>
        <dbReference type="ARBA" id="ARBA00023136"/>
    </source>
</evidence>
<evidence type="ECO:0000256" key="3">
    <source>
        <dbReference type="ARBA" id="ARBA00022448"/>
    </source>
</evidence>
<dbReference type="Gene3D" id="3.30.1150.10">
    <property type="match status" value="2"/>
</dbReference>
<sequence length="480" mass="54042">MKSIFTLLFLCSLQAFGQKIHLPHEVEKGAEPAGGVAYFNQFIDANLQLPFQSAAKGLNKRIFIKGIVEPDGTMTNLELVRGIDSLCDQEALRVAKLFRAWKPALVKGEPVRQSVSYPIQFKSPPRSNYDSTSGAVVEYYDHKYVPLKDPAKAEYRTTLPIDRNGYVAGDVKYEEKKGNNWKPVGTVAFAKNNVWFKSDYLGVDSVQAYSLSARDKNMTSHASEATFQQNGRLLEYTEYGANNKTAMQKLYDLNGMVREMKLYSDSLKTEIRWYDNGQIRSVVETIAGKQNESEQIFYVNAWNTDGKQVVKDGDGYWKATSKSHDGNWLTEEGKVISGVKNGKWTGKLADSTLHYTEEYEVGVLQNGTSFYNGEKKEYTQAQVNPQFKGGLNEMYRFLASNIRYPVEASRRGASGRVQLSFVVCEDGSLCEYKVEKSAGSGLDEEALRVVKKMNGSWEPGVLRGKPVRVRYNMPINFQTM</sequence>
<feature type="domain" description="TonB C-terminal" evidence="10">
    <location>
        <begin position="389"/>
        <end position="480"/>
    </location>
</feature>
<keyword evidence="9" id="KW-0472">Membrane</keyword>
<dbReference type="InterPro" id="IPR051045">
    <property type="entry name" value="TonB-dependent_transducer"/>
</dbReference>
<comment type="similarity">
    <text evidence="2">Belongs to the TonB family.</text>
</comment>
<keyword evidence="7" id="KW-0653">Protein transport</keyword>
<protein>
    <recommendedName>
        <fullName evidence="10">TonB C-terminal domain-containing protein</fullName>
    </recommendedName>
</protein>
<dbReference type="Pfam" id="PF03544">
    <property type="entry name" value="TonB_C"/>
    <property type="match status" value="2"/>
</dbReference>
<evidence type="ECO:0000256" key="7">
    <source>
        <dbReference type="ARBA" id="ARBA00022927"/>
    </source>
</evidence>
<accession>A0ABM8UX93</accession>
<dbReference type="Proteomes" id="UP000679725">
    <property type="component" value="Unassembled WGS sequence"/>
</dbReference>
<organism evidence="11 12">
    <name type="scientific">Dyadobacter linearis</name>
    <dbReference type="NCBI Taxonomy" id="2823330"/>
    <lineage>
        <taxon>Bacteria</taxon>
        <taxon>Pseudomonadati</taxon>
        <taxon>Bacteroidota</taxon>
        <taxon>Cytophagia</taxon>
        <taxon>Cytophagales</taxon>
        <taxon>Spirosomataceae</taxon>
        <taxon>Dyadobacter</taxon>
    </lineage>
</organism>
<comment type="subcellular location">
    <subcellularLocation>
        <location evidence="1">Cell inner membrane</location>
        <topology evidence="1">Single-pass membrane protein</topology>
        <orientation evidence="1">Periplasmic side</orientation>
    </subcellularLocation>
</comment>
<keyword evidence="4" id="KW-1003">Cell membrane</keyword>
<evidence type="ECO:0000256" key="4">
    <source>
        <dbReference type="ARBA" id="ARBA00022475"/>
    </source>
</evidence>
<dbReference type="RefSeq" id="WP_215236190.1">
    <property type="nucleotide sequence ID" value="NZ_CAJRAU010000009.1"/>
</dbReference>
<evidence type="ECO:0000256" key="2">
    <source>
        <dbReference type="ARBA" id="ARBA00006555"/>
    </source>
</evidence>
<evidence type="ECO:0000313" key="11">
    <source>
        <dbReference type="EMBL" id="CAG5073814.1"/>
    </source>
</evidence>
<keyword evidence="6" id="KW-0812">Transmembrane</keyword>
<dbReference type="InterPro" id="IPR037682">
    <property type="entry name" value="TonB_C"/>
</dbReference>
<proteinExistence type="inferred from homology"/>
<keyword evidence="5" id="KW-0997">Cell inner membrane</keyword>
<reference evidence="11 12" key="1">
    <citation type="submission" date="2021-04" db="EMBL/GenBank/DDBJ databases">
        <authorList>
            <person name="Rodrigo-Torres L."/>
            <person name="Arahal R. D."/>
            <person name="Lucena T."/>
        </authorList>
    </citation>
    <scope>NUCLEOTIDE SEQUENCE [LARGE SCALE GENOMIC DNA]</scope>
    <source>
        <strain evidence="11 12">CECT 9623</strain>
    </source>
</reference>
<evidence type="ECO:0000256" key="6">
    <source>
        <dbReference type="ARBA" id="ARBA00022692"/>
    </source>
</evidence>
<keyword evidence="8" id="KW-1133">Transmembrane helix</keyword>